<dbReference type="AlphaFoldDB" id="D6X8S7"/>
<keyword evidence="4" id="KW-1185">Reference proteome</keyword>
<feature type="region of interest" description="Disordered" evidence="1">
    <location>
        <begin position="1"/>
        <end position="28"/>
    </location>
</feature>
<proteinExistence type="predicted"/>
<dbReference type="HOGENOM" id="CLU_037990_2_5_11"/>
<gene>
    <name evidence="3" type="ORF">SSDG_05959</name>
</gene>
<organism evidence="3 4">
    <name type="scientific">Streptomyces pristinaespiralis (strain ATCC 25486 / DSM 40338 / CBS 914.69 / JCM 4507 / KCC S-0507 / NBRC 13074 / NRRL 2958 / 5647)</name>
    <dbReference type="NCBI Taxonomy" id="457429"/>
    <lineage>
        <taxon>Bacteria</taxon>
        <taxon>Bacillati</taxon>
        <taxon>Actinomycetota</taxon>
        <taxon>Actinomycetes</taxon>
        <taxon>Kitasatosporales</taxon>
        <taxon>Streptomycetaceae</taxon>
        <taxon>Streptomyces</taxon>
    </lineage>
</organism>
<name>D6X8S7_STRE2</name>
<reference evidence="4" key="1">
    <citation type="submission" date="2008-02" db="EMBL/GenBank/DDBJ databases">
        <authorList>
            <consortium name="The Broad Institute Genome Sequencing Platform"/>
            <person name="Fischbach M."/>
            <person name="Ward D."/>
            <person name="Young S."/>
            <person name="Jaffe D."/>
            <person name="Gnerre S."/>
            <person name="Berlin A."/>
            <person name="Heiman D."/>
            <person name="Hepburn T."/>
            <person name="Sykes S."/>
            <person name="Alvarado L."/>
            <person name="Kodira C.D."/>
            <person name="Straight P."/>
            <person name="Clardy J."/>
            <person name="Hung D."/>
            <person name="Kolter R."/>
            <person name="Mekalanos J."/>
            <person name="Walker S."/>
            <person name="Walsh C.T."/>
            <person name="Lander E."/>
            <person name="Galagan J."/>
            <person name="Nusbaum C."/>
            <person name="Birren B."/>
        </authorList>
    </citation>
    <scope>NUCLEOTIDE SEQUENCE [LARGE SCALE GENOMIC DNA]</scope>
    <source>
        <strain evidence="4">ATCC 25486 / DSM 40338 / CBS 914.69 / JCM 4507 / NBRC 13074 / NRRL 2958 / 5647</strain>
    </source>
</reference>
<dbReference type="SUPFAM" id="SSF53335">
    <property type="entry name" value="S-adenosyl-L-methionine-dependent methyltransferases"/>
    <property type="match status" value="1"/>
</dbReference>
<dbReference type="InterPro" id="IPR029063">
    <property type="entry name" value="SAM-dependent_MTases_sf"/>
</dbReference>
<dbReference type="PANTHER" id="PTHR43591">
    <property type="entry name" value="METHYLTRANSFERASE"/>
    <property type="match status" value="1"/>
</dbReference>
<dbReference type="Proteomes" id="UP000002805">
    <property type="component" value="Chromosome"/>
</dbReference>
<sequence length="288" mass="29642">MAHPAAHGPLPGPSDRLRGDHRRRTDRGAAVSTVVNTGQAEAWNGPVGQHWANHHERYDGMLASFDEALFTAAGIGEADRVLDVGCGSGSTTRRAARLAARGHAVGVDISEPMLARARSLSTGIGNVSYEWGDAQVHPFPADGHDVAISRGGVMFFADHTAAFTNIGRSLRPGGRLAFVCPRPAAPDGEEGRALGLLASLLTASATRPSAAGTSAPRPAPGPDLAAAMASLSAPDRTRQMLEGAGFGPVGITAVDAPACWGRDAGDAVDFYVSRGPGAEVPEETLSAM</sequence>
<dbReference type="GO" id="GO:0008168">
    <property type="term" value="F:methyltransferase activity"/>
    <property type="evidence" value="ECO:0007669"/>
    <property type="project" value="UniProtKB-KW"/>
</dbReference>
<dbReference type="Gene3D" id="3.40.50.150">
    <property type="entry name" value="Vaccinia Virus protein VP39"/>
    <property type="match status" value="1"/>
</dbReference>
<evidence type="ECO:0000313" key="3">
    <source>
        <dbReference type="EMBL" id="EFH30742.1"/>
    </source>
</evidence>
<keyword evidence="3" id="KW-0808">Transferase</keyword>
<evidence type="ECO:0000256" key="1">
    <source>
        <dbReference type="SAM" id="MobiDB-lite"/>
    </source>
</evidence>
<protein>
    <submittedName>
        <fullName evidence="3">Methyltransferase</fullName>
    </submittedName>
</protein>
<evidence type="ECO:0000313" key="4">
    <source>
        <dbReference type="Proteomes" id="UP000002805"/>
    </source>
</evidence>
<dbReference type="EMBL" id="CM000950">
    <property type="protein sequence ID" value="EFH30742.1"/>
    <property type="molecule type" value="Genomic_DNA"/>
</dbReference>
<keyword evidence="3" id="KW-0489">Methyltransferase</keyword>
<dbReference type="CDD" id="cd02440">
    <property type="entry name" value="AdoMet_MTases"/>
    <property type="match status" value="1"/>
</dbReference>
<dbReference type="GO" id="GO:0032259">
    <property type="term" value="P:methylation"/>
    <property type="evidence" value="ECO:0007669"/>
    <property type="project" value="UniProtKB-KW"/>
</dbReference>
<reference evidence="4" key="2">
    <citation type="submission" date="2009-10" db="EMBL/GenBank/DDBJ databases">
        <title>The genome sequence of Streptomyces pristinaespiralis strain ATCC 25486.</title>
        <authorList>
            <consortium name="The Broad Institute Genome Sequencing Platform"/>
            <consortium name="Broad Institute Microbial Sequencing Center"/>
            <person name="Fischbach M."/>
            <person name="Godfrey P."/>
            <person name="Ward D."/>
            <person name="Young S."/>
            <person name="Zeng Q."/>
            <person name="Koehrsen M."/>
            <person name="Alvarado L."/>
            <person name="Berlin A.M."/>
            <person name="Bochicchio J."/>
            <person name="Borenstein D."/>
            <person name="Chapman S.B."/>
            <person name="Chen Z."/>
            <person name="Engels R."/>
            <person name="Freedman E."/>
            <person name="Gellesch M."/>
            <person name="Goldberg J."/>
            <person name="Griggs A."/>
            <person name="Gujja S."/>
            <person name="Heilman E.R."/>
            <person name="Heiman D.I."/>
            <person name="Hepburn T.A."/>
            <person name="Howarth C."/>
            <person name="Jen D."/>
            <person name="Larson L."/>
            <person name="Lewis B."/>
            <person name="Mehta T."/>
            <person name="Park D."/>
            <person name="Pearson M."/>
            <person name="Richards J."/>
            <person name="Roberts A."/>
            <person name="Saif S."/>
            <person name="Shea T.D."/>
            <person name="Shenoy N."/>
            <person name="Sisk P."/>
            <person name="Stolte C."/>
            <person name="Sykes S.N."/>
            <person name="Thomson T."/>
            <person name="Walk T."/>
            <person name="White J."/>
            <person name="Yandava C."/>
            <person name="Straight P."/>
            <person name="Clardy J."/>
            <person name="Hung D."/>
            <person name="Kolter R."/>
            <person name="Mekalanos J."/>
            <person name="Walker S."/>
            <person name="Walsh C.T."/>
            <person name="Wieland-Brown L.C."/>
            <person name="Haas B."/>
            <person name="Nusbaum C."/>
            <person name="Birren B."/>
        </authorList>
    </citation>
    <scope>NUCLEOTIDE SEQUENCE [LARGE SCALE GENOMIC DNA]</scope>
    <source>
        <strain evidence="4">ATCC 25486 / DSM 40338 / CBS 914.69 / JCM 4507 / NBRC 13074 / NRRL 2958 / 5647</strain>
    </source>
</reference>
<dbReference type="InterPro" id="IPR041698">
    <property type="entry name" value="Methyltransf_25"/>
</dbReference>
<dbReference type="Pfam" id="PF13649">
    <property type="entry name" value="Methyltransf_25"/>
    <property type="match status" value="1"/>
</dbReference>
<feature type="domain" description="Methyltransferase" evidence="2">
    <location>
        <begin position="81"/>
        <end position="174"/>
    </location>
</feature>
<dbReference type="eggNOG" id="COG2226">
    <property type="taxonomic scope" value="Bacteria"/>
</dbReference>
<accession>D6X8S7</accession>
<evidence type="ECO:0000259" key="2">
    <source>
        <dbReference type="Pfam" id="PF13649"/>
    </source>
</evidence>
<feature type="non-terminal residue" evidence="3">
    <location>
        <position position="288"/>
    </location>
</feature>